<dbReference type="PANTHER" id="PTHR32114:SF2">
    <property type="entry name" value="ABC TRANSPORTER ABCH.3"/>
    <property type="match status" value="1"/>
</dbReference>
<dbReference type="Gene3D" id="1.10.287.510">
    <property type="entry name" value="Helix hairpin bin"/>
    <property type="match status" value="1"/>
</dbReference>
<dbReference type="SMART" id="SM00382">
    <property type="entry name" value="AAA"/>
    <property type="match status" value="1"/>
</dbReference>
<feature type="domain" description="AAA+ ATPase" evidence="3">
    <location>
        <begin position="22"/>
        <end position="789"/>
    </location>
</feature>
<evidence type="ECO:0000313" key="5">
    <source>
        <dbReference type="Proteomes" id="UP000264071"/>
    </source>
</evidence>
<protein>
    <submittedName>
        <fullName evidence="4">SMC family ATPase</fullName>
    </submittedName>
</protein>
<evidence type="ECO:0000313" key="4">
    <source>
        <dbReference type="EMBL" id="HCT56595.1"/>
    </source>
</evidence>
<comment type="caution">
    <text evidence="4">The sequence shown here is derived from an EMBL/GenBank/DDBJ whole genome shotgun (WGS) entry which is preliminary data.</text>
</comment>
<dbReference type="InterPro" id="IPR003593">
    <property type="entry name" value="AAA+_ATPase"/>
</dbReference>
<dbReference type="InterPro" id="IPR003395">
    <property type="entry name" value="RecF/RecN/SMC_N"/>
</dbReference>
<dbReference type="SUPFAM" id="SSF52540">
    <property type="entry name" value="P-loop containing nucleoside triphosphate hydrolases"/>
    <property type="match status" value="1"/>
</dbReference>
<dbReference type="Proteomes" id="UP000264071">
    <property type="component" value="Unassembled WGS sequence"/>
</dbReference>
<reference evidence="4 5" key="1">
    <citation type="journal article" date="2018" name="Nat. Biotechnol.">
        <title>A standardized bacterial taxonomy based on genome phylogeny substantially revises the tree of life.</title>
        <authorList>
            <person name="Parks D.H."/>
            <person name="Chuvochina M."/>
            <person name="Waite D.W."/>
            <person name="Rinke C."/>
            <person name="Skarshewski A."/>
            <person name="Chaumeil P.A."/>
            <person name="Hugenholtz P."/>
        </authorList>
    </citation>
    <scope>NUCLEOTIDE SEQUENCE [LARGE SCALE GENOMIC DNA]</scope>
    <source>
        <strain evidence="4">UBA8844</strain>
    </source>
</reference>
<dbReference type="Pfam" id="PF02463">
    <property type="entry name" value="SMC_N"/>
    <property type="match status" value="1"/>
</dbReference>
<dbReference type="OMA" id="RCAIYRL"/>
<dbReference type="AlphaFoldDB" id="A0A3D4V693"/>
<sequence length="800" mass="90134">MRLHSLHLVNFRQHADTRIDFALGLTGIIGPNGSGKSTILEAIAWSLYGNSAARGNKDSIRRLSVEDVRAPVRVELVFELAGHRYRVARSLSGAECFLDDAEQPIASTVTGVSEFMQRRLGMTRSEFFHTYFTGQKELDVMSALGPAERARFLSRVLGYDRISGAQEFVRERRRTLAAEINGLRQGMSDPEAIWRAVSDAEARLAMATVRASEAEQQRQVAVALLETLVPQWRDVQAQRERLQLLQAECRVTEGELLARVRDAERLTRELDSVAQAQRTLEPLRAEAADLREVPQALEAMEQLAAADVRRQGWLERVQQTADEDARLAERAARLEQAPTLEQDALAHLGTLREQLADVERLVDEQRTAWARDRQEAETRLEALRTQYTELSDQRTTLEGLGAESPCPTCGRPLGESFQGVLDTVCDQLETVRLDGNYYRQRVAQLSTLPASVEAQEEARRQLQADVQNGDRRLQRIQAAIAESGALGVQRAKLAERLTEATKALSELPTGYEAARHSALKRDLARAQELETRMARIGAQIEREPELRSDQRRSMTTQEQLRGRLKELEQQLTAVAAGDTDFASMREGYERAEATARQAELDALSARGESERARASLDSAEQGRRELARRQEALEGLERDRRLHDELDRAFTDIRTDLNVQLRPELADIASGFLAELTDGRYKSLEFDEDYRLLVLEDEVRKPVISGGEEDLCNLVLRLAISQMIADRTGQAFSLLILDEVFGSLDENRRTNVVELLRHLHDRFEQVIVITHIEQVRDGLDQVVQVQFDEARRVSVTTAAR</sequence>
<dbReference type="PANTHER" id="PTHR32114">
    <property type="entry name" value="ABC TRANSPORTER ABCH.3"/>
    <property type="match status" value="1"/>
</dbReference>
<dbReference type="SUPFAM" id="SSF75712">
    <property type="entry name" value="Rad50 coiled-coil Zn hook"/>
    <property type="match status" value="1"/>
</dbReference>
<dbReference type="EMBL" id="DPIY01000006">
    <property type="protein sequence ID" value="HCT56595.1"/>
    <property type="molecule type" value="Genomic_DNA"/>
</dbReference>
<dbReference type="Gene3D" id="3.40.50.300">
    <property type="entry name" value="P-loop containing nucleotide triphosphate hydrolases"/>
    <property type="match status" value="2"/>
</dbReference>
<proteinExistence type="predicted"/>
<evidence type="ECO:0000256" key="1">
    <source>
        <dbReference type="SAM" id="Coils"/>
    </source>
</evidence>
<feature type="coiled-coil region" evidence="1">
    <location>
        <begin position="317"/>
        <end position="400"/>
    </location>
</feature>
<accession>A0A3D4V693</accession>
<evidence type="ECO:0000259" key="3">
    <source>
        <dbReference type="SMART" id="SM00382"/>
    </source>
</evidence>
<keyword evidence="1" id="KW-0175">Coiled coil</keyword>
<organism evidence="4 5">
    <name type="scientific">Gemmatimonas aurantiaca</name>
    <dbReference type="NCBI Taxonomy" id="173480"/>
    <lineage>
        <taxon>Bacteria</taxon>
        <taxon>Pseudomonadati</taxon>
        <taxon>Gemmatimonadota</taxon>
        <taxon>Gemmatimonadia</taxon>
        <taxon>Gemmatimonadales</taxon>
        <taxon>Gemmatimonadaceae</taxon>
        <taxon>Gemmatimonas</taxon>
    </lineage>
</organism>
<feature type="coiled-coil region" evidence="1">
    <location>
        <begin position="197"/>
        <end position="293"/>
    </location>
</feature>
<gene>
    <name evidence="4" type="ORF">DGD08_05200</name>
</gene>
<feature type="coiled-coil region" evidence="1">
    <location>
        <begin position="452"/>
        <end position="479"/>
    </location>
</feature>
<name>A0A3D4V693_9BACT</name>
<feature type="compositionally biased region" description="Basic and acidic residues" evidence="2">
    <location>
        <begin position="607"/>
        <end position="623"/>
    </location>
</feature>
<feature type="region of interest" description="Disordered" evidence="2">
    <location>
        <begin position="603"/>
        <end position="623"/>
    </location>
</feature>
<dbReference type="InterPro" id="IPR027417">
    <property type="entry name" value="P-loop_NTPase"/>
</dbReference>
<evidence type="ECO:0000256" key="2">
    <source>
        <dbReference type="SAM" id="MobiDB-lite"/>
    </source>
</evidence>